<name>A5AXX0_VITVI</name>
<accession>A5AXX0</accession>
<dbReference type="EMBL" id="AM439616">
    <property type="protein sequence ID" value="CAN65028.1"/>
    <property type="molecule type" value="Genomic_DNA"/>
</dbReference>
<gene>
    <name evidence="2" type="ORF">VITISV_003410</name>
</gene>
<evidence type="ECO:0000256" key="1">
    <source>
        <dbReference type="SAM" id="MobiDB-lite"/>
    </source>
</evidence>
<protein>
    <submittedName>
        <fullName evidence="2">Uncharacterized protein</fullName>
    </submittedName>
</protein>
<feature type="region of interest" description="Disordered" evidence="1">
    <location>
        <begin position="1"/>
        <end position="22"/>
    </location>
</feature>
<reference evidence="2" key="1">
    <citation type="journal article" date="2007" name="PLoS ONE">
        <title>The first genome sequence of an elite grapevine cultivar (Pinot noir Vitis vinifera L.): coping with a highly heterozygous genome.</title>
        <authorList>
            <person name="Velasco R."/>
            <person name="Zharkikh A."/>
            <person name="Troggio M."/>
            <person name="Cartwright D.A."/>
            <person name="Cestaro A."/>
            <person name="Pruss D."/>
            <person name="Pindo M."/>
            <person name="FitzGerald L.M."/>
            <person name="Vezzulli S."/>
            <person name="Reid J."/>
            <person name="Malacarne G."/>
            <person name="Iliev D."/>
            <person name="Coppola G."/>
            <person name="Wardell B."/>
            <person name="Micheletti D."/>
            <person name="Macalma T."/>
            <person name="Facci M."/>
            <person name="Mitchell J.T."/>
            <person name="Perazzolli M."/>
            <person name="Eldredge G."/>
            <person name="Gatto P."/>
            <person name="Oyzerski R."/>
            <person name="Moretto M."/>
            <person name="Gutin N."/>
            <person name="Stefanini M."/>
            <person name="Chen Y."/>
            <person name="Segala C."/>
            <person name="Davenport C."/>
            <person name="Dematte L."/>
            <person name="Mraz A."/>
            <person name="Battilana J."/>
            <person name="Stormo K."/>
            <person name="Costa F."/>
            <person name="Tao Q."/>
            <person name="Si-Ammour A."/>
            <person name="Harkins T."/>
            <person name="Lackey A."/>
            <person name="Perbost C."/>
            <person name="Taillon B."/>
            <person name="Stella A."/>
            <person name="Solovyev V."/>
            <person name="Fawcett J.A."/>
            <person name="Sterck L."/>
            <person name="Vandepoele K."/>
            <person name="Grando S.M."/>
            <person name="Toppo S."/>
            <person name="Moser C."/>
            <person name="Lanchbury J."/>
            <person name="Bogden R."/>
            <person name="Skolnick M."/>
            <person name="Sgaramella V."/>
            <person name="Bhatnagar S.K."/>
            <person name="Fontana P."/>
            <person name="Gutin A."/>
            <person name="Van de Peer Y."/>
            <person name="Salamini F."/>
            <person name="Viola R."/>
        </authorList>
    </citation>
    <scope>NUCLEOTIDE SEQUENCE</scope>
</reference>
<evidence type="ECO:0000313" key="2">
    <source>
        <dbReference type="EMBL" id="CAN65028.1"/>
    </source>
</evidence>
<sequence>MVQDCQQNKSTRSTQCNNPTLNSTSQGTYITNLPLSSLPKQPGGVSKLFSVFRQWNTREQWCWLMGTDRVLVLQPILFFKSAKLVSRNGEWKKAIEVRPGCVVDDDENWRIHRFQGYVDGWAAVQVVLGFPPKEDSEDSCDRKIQMMQTPTSVWLRQLQQRG</sequence>
<proteinExistence type="predicted"/>
<organism evidence="2">
    <name type="scientific">Vitis vinifera</name>
    <name type="common">Grape</name>
    <dbReference type="NCBI Taxonomy" id="29760"/>
    <lineage>
        <taxon>Eukaryota</taxon>
        <taxon>Viridiplantae</taxon>
        <taxon>Streptophyta</taxon>
        <taxon>Embryophyta</taxon>
        <taxon>Tracheophyta</taxon>
        <taxon>Spermatophyta</taxon>
        <taxon>Magnoliopsida</taxon>
        <taxon>eudicotyledons</taxon>
        <taxon>Gunneridae</taxon>
        <taxon>Pentapetalae</taxon>
        <taxon>rosids</taxon>
        <taxon>Vitales</taxon>
        <taxon>Vitaceae</taxon>
        <taxon>Viteae</taxon>
        <taxon>Vitis</taxon>
    </lineage>
</organism>
<dbReference type="AlphaFoldDB" id="A5AXX0"/>